<organism evidence="2 3">
    <name type="scientific">Lecanosticta acicola</name>
    <dbReference type="NCBI Taxonomy" id="111012"/>
    <lineage>
        <taxon>Eukaryota</taxon>
        <taxon>Fungi</taxon>
        <taxon>Dikarya</taxon>
        <taxon>Ascomycota</taxon>
        <taxon>Pezizomycotina</taxon>
        <taxon>Dothideomycetes</taxon>
        <taxon>Dothideomycetidae</taxon>
        <taxon>Mycosphaerellales</taxon>
        <taxon>Mycosphaerellaceae</taxon>
        <taxon>Lecanosticta</taxon>
    </lineage>
</organism>
<gene>
    <name evidence="2" type="ORF">LECACI_7A000278</name>
</gene>
<feature type="domain" description="NADAR" evidence="1">
    <location>
        <begin position="46"/>
        <end position="195"/>
    </location>
</feature>
<dbReference type="SUPFAM" id="SSF143990">
    <property type="entry name" value="YbiA-like"/>
    <property type="match status" value="1"/>
</dbReference>
<reference evidence="2" key="1">
    <citation type="submission" date="2023-11" db="EMBL/GenBank/DDBJ databases">
        <authorList>
            <person name="Alioto T."/>
            <person name="Alioto T."/>
            <person name="Gomez Garrido J."/>
        </authorList>
    </citation>
    <scope>NUCLEOTIDE SEQUENCE</scope>
</reference>
<sequence>MSWEHLDGKGPRWVGDDLPNLPPKLQYAQDLPPKITAKYVFFFGFDRPEAECCLQQWYPSPFTDPAGNKFHTSEQYMMYHKALLMGDEKVAGRILEAETPAKAKKLGREVTGFDQAVWDRNMDQVVEEGNFWKFRHNEKLGKVLLGTGDRKIVETSPNDRLWGIGFNTEEAEGRESEWGENKLGEALERVRERLRK</sequence>
<evidence type="ECO:0000313" key="3">
    <source>
        <dbReference type="Proteomes" id="UP001296104"/>
    </source>
</evidence>
<evidence type="ECO:0000259" key="1">
    <source>
        <dbReference type="Pfam" id="PF08719"/>
    </source>
</evidence>
<dbReference type="Gene3D" id="1.10.357.40">
    <property type="entry name" value="YbiA-like"/>
    <property type="match status" value="1"/>
</dbReference>
<dbReference type="Proteomes" id="UP001296104">
    <property type="component" value="Unassembled WGS sequence"/>
</dbReference>
<dbReference type="EMBL" id="CAVMBE010000001">
    <property type="protein sequence ID" value="CAK3759188.1"/>
    <property type="molecule type" value="Genomic_DNA"/>
</dbReference>
<comment type="caution">
    <text evidence="2">The sequence shown here is derived from an EMBL/GenBank/DDBJ whole genome shotgun (WGS) entry which is preliminary data.</text>
</comment>
<dbReference type="NCBIfam" id="TIGR02464">
    <property type="entry name" value="ribofla_fusion"/>
    <property type="match status" value="1"/>
</dbReference>
<dbReference type="CDD" id="cd15457">
    <property type="entry name" value="NADAR"/>
    <property type="match status" value="1"/>
</dbReference>
<proteinExistence type="predicted"/>
<dbReference type="InterPro" id="IPR012816">
    <property type="entry name" value="NADAR"/>
</dbReference>
<dbReference type="InterPro" id="IPR037238">
    <property type="entry name" value="YbiA-like_sf"/>
</dbReference>
<dbReference type="Pfam" id="PF08719">
    <property type="entry name" value="NADAR"/>
    <property type="match status" value="1"/>
</dbReference>
<protein>
    <recommendedName>
        <fullName evidence="1">NADAR domain-containing protein</fullName>
    </recommendedName>
</protein>
<name>A0AAI8W0T1_9PEZI</name>
<accession>A0AAI8W0T1</accession>
<keyword evidence="3" id="KW-1185">Reference proteome</keyword>
<dbReference type="AlphaFoldDB" id="A0AAI8W0T1"/>
<evidence type="ECO:0000313" key="2">
    <source>
        <dbReference type="EMBL" id="CAK3759188.1"/>
    </source>
</evidence>